<evidence type="ECO:0000256" key="3">
    <source>
        <dbReference type="ARBA" id="ARBA00022692"/>
    </source>
</evidence>
<reference evidence="8" key="1">
    <citation type="journal article" date="2019" name="Int. J. Syst. Evol. Microbiol.">
        <title>The Global Catalogue of Microorganisms (GCM) 10K type strain sequencing project: providing services to taxonomists for standard genome sequencing and annotation.</title>
        <authorList>
            <consortium name="The Broad Institute Genomics Platform"/>
            <consortium name="The Broad Institute Genome Sequencing Center for Infectious Disease"/>
            <person name="Wu L."/>
            <person name="Ma J."/>
        </authorList>
    </citation>
    <scope>NUCLEOTIDE SEQUENCE [LARGE SCALE GENOMIC DNA]</scope>
    <source>
        <strain evidence="8">JCM 17939</strain>
    </source>
</reference>
<feature type="transmembrane region" description="Helical" evidence="6">
    <location>
        <begin position="246"/>
        <end position="267"/>
    </location>
</feature>
<sequence length="332" mass="35743">MTVRTRIVSPVSEDQRHIRIALLLRRILNAQAMRRAIAGPEGYTARDWVILLRRVRGEAKEDNLPLIAAGVTFWVTLSIVPLTVGVIAVCALVISPTQIDEQLRPLTDVLPPLLGRMLAGQAHDAAAMSGQGLTLRLSVALAGVLWTCSRGFEALISGLHVVIDEQETRGFLRKKLIALGLAVGALVTALTAFAIVAAVPHVRLHSVDRILGLGIRFLILAVLTMAGLILLYRYGPDRKKADWHAVRWGAGIAMTAWLTMSIALAVYDSGKSGDSATYGTLAGAAALASWLYLSTYIILFGAEANAEIEKDLGRRAVLGEQPEQPEQPLTPA</sequence>
<evidence type="ECO:0000313" key="8">
    <source>
        <dbReference type="Proteomes" id="UP001501442"/>
    </source>
</evidence>
<proteinExistence type="predicted"/>
<dbReference type="PIRSF" id="PIRSF035875">
    <property type="entry name" value="RNase_BN"/>
    <property type="match status" value="1"/>
</dbReference>
<accession>A0ABP8UPX7</accession>
<dbReference type="Proteomes" id="UP001501442">
    <property type="component" value="Unassembled WGS sequence"/>
</dbReference>
<dbReference type="Pfam" id="PF03631">
    <property type="entry name" value="Virul_fac_BrkB"/>
    <property type="match status" value="1"/>
</dbReference>
<protein>
    <submittedName>
        <fullName evidence="7">YihY/virulence factor BrkB family protein</fullName>
    </submittedName>
</protein>
<feature type="transmembrane region" description="Helical" evidence="6">
    <location>
        <begin position="176"/>
        <end position="198"/>
    </location>
</feature>
<gene>
    <name evidence="7" type="ORF">GCM10023196_079990</name>
</gene>
<keyword evidence="4 6" id="KW-1133">Transmembrane helix</keyword>
<feature type="transmembrane region" description="Helical" evidence="6">
    <location>
        <begin position="279"/>
        <end position="302"/>
    </location>
</feature>
<evidence type="ECO:0000256" key="2">
    <source>
        <dbReference type="ARBA" id="ARBA00022475"/>
    </source>
</evidence>
<dbReference type="PANTHER" id="PTHR30213">
    <property type="entry name" value="INNER MEMBRANE PROTEIN YHJD"/>
    <property type="match status" value="1"/>
</dbReference>
<dbReference type="InterPro" id="IPR017039">
    <property type="entry name" value="Virul_fac_BrkB"/>
</dbReference>
<feature type="transmembrane region" description="Helical" evidence="6">
    <location>
        <begin position="210"/>
        <end position="234"/>
    </location>
</feature>
<name>A0ABP8UPX7_9ACTN</name>
<keyword evidence="8" id="KW-1185">Reference proteome</keyword>
<evidence type="ECO:0000256" key="1">
    <source>
        <dbReference type="ARBA" id="ARBA00004651"/>
    </source>
</evidence>
<evidence type="ECO:0000256" key="6">
    <source>
        <dbReference type="SAM" id="Phobius"/>
    </source>
</evidence>
<keyword evidence="2" id="KW-1003">Cell membrane</keyword>
<dbReference type="EMBL" id="BAABHK010000015">
    <property type="protein sequence ID" value="GAA4635254.1"/>
    <property type="molecule type" value="Genomic_DNA"/>
</dbReference>
<organism evidence="7 8">
    <name type="scientific">Actinoallomurus vinaceus</name>
    <dbReference type="NCBI Taxonomy" id="1080074"/>
    <lineage>
        <taxon>Bacteria</taxon>
        <taxon>Bacillati</taxon>
        <taxon>Actinomycetota</taxon>
        <taxon>Actinomycetes</taxon>
        <taxon>Streptosporangiales</taxon>
        <taxon>Thermomonosporaceae</taxon>
        <taxon>Actinoallomurus</taxon>
    </lineage>
</organism>
<evidence type="ECO:0000256" key="4">
    <source>
        <dbReference type="ARBA" id="ARBA00022989"/>
    </source>
</evidence>
<dbReference type="PANTHER" id="PTHR30213:SF0">
    <property type="entry name" value="UPF0761 MEMBRANE PROTEIN YIHY"/>
    <property type="match status" value="1"/>
</dbReference>
<evidence type="ECO:0000256" key="5">
    <source>
        <dbReference type="ARBA" id="ARBA00023136"/>
    </source>
</evidence>
<comment type="subcellular location">
    <subcellularLocation>
        <location evidence="1">Cell membrane</location>
        <topology evidence="1">Multi-pass membrane protein</topology>
    </subcellularLocation>
</comment>
<evidence type="ECO:0000313" key="7">
    <source>
        <dbReference type="EMBL" id="GAA4635254.1"/>
    </source>
</evidence>
<keyword evidence="5 6" id="KW-0472">Membrane</keyword>
<feature type="transmembrane region" description="Helical" evidence="6">
    <location>
        <begin position="66"/>
        <end position="94"/>
    </location>
</feature>
<comment type="caution">
    <text evidence="7">The sequence shown here is derived from an EMBL/GenBank/DDBJ whole genome shotgun (WGS) entry which is preliminary data.</text>
</comment>
<keyword evidence="3 6" id="KW-0812">Transmembrane</keyword>